<feature type="region of interest" description="Disordered" evidence="4">
    <location>
        <begin position="583"/>
        <end position="612"/>
    </location>
</feature>
<comment type="caution">
    <text evidence="5">The sequence shown here is derived from an EMBL/GenBank/DDBJ whole genome shotgun (WGS) entry which is preliminary data.</text>
</comment>
<dbReference type="AlphaFoldDB" id="A0AAW1R1T1"/>
<dbReference type="Pfam" id="PF09751">
    <property type="entry name" value="Es2"/>
    <property type="match status" value="1"/>
</dbReference>
<dbReference type="InterPro" id="IPR036866">
    <property type="entry name" value="RibonucZ/Hydroxyglut_hydro"/>
</dbReference>
<dbReference type="GO" id="GO:0071013">
    <property type="term" value="C:catalytic step 2 spliceosome"/>
    <property type="evidence" value="ECO:0007669"/>
    <property type="project" value="TreeGrafter"/>
</dbReference>
<sequence>MPPPAPRAVPARRGPVVLDEDEWTEQLEAIIERDYFPDKAKLENKLEWLQATRTGDPLVIRQAQANIAARRAGLRTPVGATPAAAGTPGFTSMLRTPAGFARTPMATPALTPRLGVDGELHDRDGTADASTSGAAAAWERAPPLSLDRFCATHTSEDNASFAEILAASNKRRRLSKPWLFDDKDQAPGLTLEQERISDGFGTTFQPQHEFIQAPYTAKNWLYYDSSEHAALALTHSERAQLVQGPPKAIRYSNTRFTGTPAAAGIAATPGSSSASSAAGDSIRSAGKGGVGGGYARLATPSFTPGPGESPLMTWGELEGTPLRLEQEDTPVDIGGSGAGPQFRVPEVPKKDRLGREISAKASASIKRKSTASVVQAGTEHVPEQPAAASMHGRLEQLSLFDEAATSNVAGLQLCFLGTSAGHPTHIRSAAALALRKNKAIWLFECGEDTQRQLLRQPLVRPGKIDRIFLSRASAECVLGLPGMLCTASSAREMGLDASDIPIHVYGPPGLAAFIGPMLAMSDTYITMPVIVHELVDGPVPAEEMDQPQVLDRRSCLYRVRVPPDQLNPLGYYDGELSQFLSRHKRKRRHKGGDMRANLRSLDLPGPGDPGRSDLAPEEMTWTVRCDDEFVVTAVRLPAAQPSWAFVVQEADRVGRLDIVRCGQLGVPFGKRLALLKDGIPVLSDSGEEVLPGQVVGPDRPGRRLAVVGECAASAGLAAWARDCDVIVHAAASRDVPGGLAVSAAMAGATAAAAGTPQLVLTRFPPPASMAASAADAAVALAMH</sequence>
<gene>
    <name evidence="5" type="ORF">WJX81_001407</name>
</gene>
<evidence type="ECO:0000313" key="6">
    <source>
        <dbReference type="Proteomes" id="UP001445335"/>
    </source>
</evidence>
<evidence type="ECO:0000256" key="4">
    <source>
        <dbReference type="SAM" id="MobiDB-lite"/>
    </source>
</evidence>
<comment type="subcellular location">
    <subcellularLocation>
        <location evidence="1">Nucleus</location>
    </subcellularLocation>
</comment>
<accession>A0AAW1R1T1</accession>
<organism evidence="5 6">
    <name type="scientific">Elliptochloris bilobata</name>
    <dbReference type="NCBI Taxonomy" id="381761"/>
    <lineage>
        <taxon>Eukaryota</taxon>
        <taxon>Viridiplantae</taxon>
        <taxon>Chlorophyta</taxon>
        <taxon>core chlorophytes</taxon>
        <taxon>Trebouxiophyceae</taxon>
        <taxon>Trebouxiophyceae incertae sedis</taxon>
        <taxon>Elliptochloris clade</taxon>
        <taxon>Elliptochloris</taxon>
    </lineage>
</organism>
<dbReference type="PANTHER" id="PTHR12940:SF0">
    <property type="entry name" value="SPLICING FACTOR ESS-2 HOMOLOG"/>
    <property type="match status" value="1"/>
</dbReference>
<dbReference type="InterPro" id="IPR019148">
    <property type="entry name" value="Nuclear_protein_DGCR14_ESS-2"/>
</dbReference>
<evidence type="ECO:0000256" key="3">
    <source>
        <dbReference type="ARBA" id="ARBA00023242"/>
    </source>
</evidence>
<reference evidence="5 6" key="1">
    <citation type="journal article" date="2024" name="Nat. Commun.">
        <title>Phylogenomics reveals the evolutionary origins of lichenization in chlorophyte algae.</title>
        <authorList>
            <person name="Puginier C."/>
            <person name="Libourel C."/>
            <person name="Otte J."/>
            <person name="Skaloud P."/>
            <person name="Haon M."/>
            <person name="Grisel S."/>
            <person name="Petersen M."/>
            <person name="Berrin J.G."/>
            <person name="Delaux P.M."/>
            <person name="Dal Grande F."/>
            <person name="Keller J."/>
        </authorList>
    </citation>
    <scope>NUCLEOTIDE SEQUENCE [LARGE SCALE GENOMIC DNA]</scope>
    <source>
        <strain evidence="5 6">SAG 245.80</strain>
    </source>
</reference>
<name>A0AAW1R1T1_9CHLO</name>
<dbReference type="PANTHER" id="PTHR12940">
    <property type="entry name" value="ES-2 PROTEIN - RELATED"/>
    <property type="match status" value="1"/>
</dbReference>
<keyword evidence="6" id="KW-1185">Reference proteome</keyword>
<keyword evidence="3" id="KW-0539">Nucleus</keyword>
<evidence type="ECO:0000256" key="1">
    <source>
        <dbReference type="ARBA" id="ARBA00004123"/>
    </source>
</evidence>
<dbReference type="EMBL" id="JALJOU010000055">
    <property type="protein sequence ID" value="KAK9827697.1"/>
    <property type="molecule type" value="Genomic_DNA"/>
</dbReference>
<comment type="similarity">
    <text evidence="2">Belongs to the ESS2 family.</text>
</comment>
<proteinExistence type="inferred from homology"/>
<dbReference type="Gene3D" id="3.60.15.10">
    <property type="entry name" value="Ribonuclease Z/Hydroxyacylglutathione hydrolase-like"/>
    <property type="match status" value="1"/>
</dbReference>
<evidence type="ECO:0000313" key="5">
    <source>
        <dbReference type="EMBL" id="KAK9827697.1"/>
    </source>
</evidence>
<dbReference type="SUPFAM" id="SSF56281">
    <property type="entry name" value="Metallo-hydrolase/oxidoreductase"/>
    <property type="match status" value="1"/>
</dbReference>
<dbReference type="Proteomes" id="UP001445335">
    <property type="component" value="Unassembled WGS sequence"/>
</dbReference>
<evidence type="ECO:0000256" key="2">
    <source>
        <dbReference type="ARBA" id="ARBA00009072"/>
    </source>
</evidence>
<protein>
    <submittedName>
        <fullName evidence="5">Uncharacterized protein</fullName>
    </submittedName>
</protein>